<comment type="caution">
    <text evidence="2">The sequence shown here is derived from an EMBL/GenBank/DDBJ whole genome shotgun (WGS) entry which is preliminary data.</text>
</comment>
<accession>A0A8X7B9R3</accession>
<proteinExistence type="predicted"/>
<organism evidence="2 3">
    <name type="scientific">Trichonephila clavipes</name>
    <name type="common">Golden silk orbweaver</name>
    <name type="synonym">Nephila clavipes</name>
    <dbReference type="NCBI Taxonomy" id="2585209"/>
    <lineage>
        <taxon>Eukaryota</taxon>
        <taxon>Metazoa</taxon>
        <taxon>Ecdysozoa</taxon>
        <taxon>Arthropoda</taxon>
        <taxon>Chelicerata</taxon>
        <taxon>Arachnida</taxon>
        <taxon>Araneae</taxon>
        <taxon>Araneomorphae</taxon>
        <taxon>Entelegynae</taxon>
        <taxon>Araneoidea</taxon>
        <taxon>Nephilidae</taxon>
        <taxon>Trichonephila</taxon>
    </lineage>
</organism>
<feature type="region of interest" description="Disordered" evidence="1">
    <location>
        <begin position="1"/>
        <end position="26"/>
    </location>
</feature>
<evidence type="ECO:0000313" key="3">
    <source>
        <dbReference type="Proteomes" id="UP000887159"/>
    </source>
</evidence>
<keyword evidence="3" id="KW-1185">Reference proteome</keyword>
<gene>
    <name evidence="2" type="ORF">TNCV_3939501</name>
</gene>
<name>A0A8X7B9R3_TRICX</name>
<evidence type="ECO:0000256" key="1">
    <source>
        <dbReference type="SAM" id="MobiDB-lite"/>
    </source>
</evidence>
<dbReference type="Proteomes" id="UP000887159">
    <property type="component" value="Unassembled WGS sequence"/>
</dbReference>
<dbReference type="EMBL" id="BMAU01021363">
    <property type="protein sequence ID" value="GFY23254.1"/>
    <property type="molecule type" value="Genomic_DNA"/>
</dbReference>
<reference evidence="2" key="1">
    <citation type="submission" date="2020-08" db="EMBL/GenBank/DDBJ databases">
        <title>Multicomponent nature underlies the extraordinary mechanical properties of spider dragline silk.</title>
        <authorList>
            <person name="Kono N."/>
            <person name="Nakamura H."/>
            <person name="Mori M."/>
            <person name="Yoshida Y."/>
            <person name="Ohtoshi R."/>
            <person name="Malay A.D."/>
            <person name="Moran D.A.P."/>
            <person name="Tomita M."/>
            <person name="Numata K."/>
            <person name="Arakawa K."/>
        </authorList>
    </citation>
    <scope>NUCLEOTIDE SEQUENCE</scope>
</reference>
<dbReference type="AlphaFoldDB" id="A0A8X7B9R3"/>
<protein>
    <submittedName>
        <fullName evidence="2">Uncharacterized protein</fullName>
    </submittedName>
</protein>
<sequence length="119" mass="13351">MRRNNAKQRCEGNFRPPSKQPGSHTKGLSLFKHLKLWDDIEVRFVVARWLKPQVVFDESILTLVERNSDATEKEITMMEGETVMLMSPSTATPGQLATELVVANLGQVTRTTLELGALL</sequence>
<evidence type="ECO:0000313" key="2">
    <source>
        <dbReference type="EMBL" id="GFY23254.1"/>
    </source>
</evidence>